<accession>A0A2S8GTH2</accession>
<evidence type="ECO:0000256" key="1">
    <source>
        <dbReference type="SAM" id="MobiDB-lite"/>
    </source>
</evidence>
<sequence>MIRRIEAFELYHFALGAICVAIFFLGCAPPPSTVPDQPTPPAIDSTVDPDPLDTEREGKVDIDIGGGQGVDIDIEGRTDNPAK</sequence>
<evidence type="ECO:0000313" key="4">
    <source>
        <dbReference type="Proteomes" id="UP000237819"/>
    </source>
</evidence>
<keyword evidence="2" id="KW-0812">Transmembrane</keyword>
<feature type="region of interest" description="Disordered" evidence="1">
    <location>
        <begin position="30"/>
        <end position="83"/>
    </location>
</feature>
<evidence type="ECO:0000313" key="3">
    <source>
        <dbReference type="EMBL" id="PQO47710.1"/>
    </source>
</evidence>
<dbReference type="Proteomes" id="UP000237819">
    <property type="component" value="Unassembled WGS sequence"/>
</dbReference>
<feature type="compositionally biased region" description="Basic and acidic residues" evidence="1">
    <location>
        <begin position="74"/>
        <end position="83"/>
    </location>
</feature>
<feature type="compositionally biased region" description="Pro residues" evidence="1">
    <location>
        <begin position="30"/>
        <end position="41"/>
    </location>
</feature>
<comment type="caution">
    <text evidence="3">The sequence shown here is derived from an EMBL/GenBank/DDBJ whole genome shotgun (WGS) entry which is preliminary data.</text>
</comment>
<keyword evidence="2" id="KW-0472">Membrane</keyword>
<dbReference type="AlphaFoldDB" id="A0A2S8GTH2"/>
<organism evidence="3 4">
    <name type="scientific">Blastopirellula marina</name>
    <dbReference type="NCBI Taxonomy" id="124"/>
    <lineage>
        <taxon>Bacteria</taxon>
        <taxon>Pseudomonadati</taxon>
        <taxon>Planctomycetota</taxon>
        <taxon>Planctomycetia</taxon>
        <taxon>Pirellulales</taxon>
        <taxon>Pirellulaceae</taxon>
        <taxon>Blastopirellula</taxon>
    </lineage>
</organism>
<proteinExistence type="predicted"/>
<name>A0A2S8GTH2_9BACT</name>
<gene>
    <name evidence="3" type="ORF">C5Y93_03380</name>
</gene>
<evidence type="ECO:0000256" key="2">
    <source>
        <dbReference type="SAM" id="Phobius"/>
    </source>
</evidence>
<dbReference type="RefSeq" id="WP_105333970.1">
    <property type="nucleotide sequence ID" value="NZ_PUHZ01000004.1"/>
</dbReference>
<reference evidence="3 4" key="1">
    <citation type="submission" date="2018-02" db="EMBL/GenBank/DDBJ databases">
        <title>Comparative genomes isolates from brazilian mangrove.</title>
        <authorList>
            <person name="Araujo J.E."/>
            <person name="Taketani R.G."/>
            <person name="Silva M.C.P."/>
            <person name="Loureco M.V."/>
            <person name="Andreote F.D."/>
        </authorList>
    </citation>
    <scope>NUCLEOTIDE SEQUENCE [LARGE SCALE GENOMIC DNA]</scope>
    <source>
        <strain evidence="3 4">Nap-Phe MGV</strain>
    </source>
</reference>
<dbReference type="EMBL" id="PUHZ01000004">
    <property type="protein sequence ID" value="PQO47710.1"/>
    <property type="molecule type" value="Genomic_DNA"/>
</dbReference>
<dbReference type="PROSITE" id="PS51257">
    <property type="entry name" value="PROKAR_LIPOPROTEIN"/>
    <property type="match status" value="1"/>
</dbReference>
<feature type="transmembrane region" description="Helical" evidence="2">
    <location>
        <begin position="7"/>
        <end position="26"/>
    </location>
</feature>
<protein>
    <submittedName>
        <fullName evidence="3">Uncharacterized protein</fullName>
    </submittedName>
</protein>
<keyword evidence="2" id="KW-1133">Transmembrane helix</keyword>
<feature type="compositionally biased region" description="Basic and acidic residues" evidence="1">
    <location>
        <begin position="53"/>
        <end position="62"/>
    </location>
</feature>